<reference evidence="2" key="1">
    <citation type="submission" date="2013-03" db="EMBL/GenBank/DDBJ databases">
        <title>The Genome Sequence of Anopheles dirus WRAIR2.</title>
        <authorList>
            <consortium name="The Broad Institute Genomics Platform"/>
            <person name="Neafsey D.E."/>
            <person name="Walton C."/>
            <person name="Walker B."/>
            <person name="Young S.K."/>
            <person name="Zeng Q."/>
            <person name="Gargeya S."/>
            <person name="Fitzgerald M."/>
            <person name="Haas B."/>
            <person name="Abouelleil A."/>
            <person name="Allen A.W."/>
            <person name="Alvarado L."/>
            <person name="Arachchi H.M."/>
            <person name="Berlin A.M."/>
            <person name="Chapman S.B."/>
            <person name="Gainer-Dewar J."/>
            <person name="Goldberg J."/>
            <person name="Griggs A."/>
            <person name="Gujja S."/>
            <person name="Hansen M."/>
            <person name="Howarth C."/>
            <person name="Imamovic A."/>
            <person name="Ireland A."/>
            <person name="Larimer J."/>
            <person name="McCowan C."/>
            <person name="Murphy C."/>
            <person name="Pearson M."/>
            <person name="Poon T.W."/>
            <person name="Priest M."/>
            <person name="Roberts A."/>
            <person name="Saif S."/>
            <person name="Shea T."/>
            <person name="Sisk P."/>
            <person name="Sykes S."/>
            <person name="Wortman J."/>
            <person name="Nusbaum C."/>
            <person name="Birren B."/>
        </authorList>
    </citation>
    <scope>NUCLEOTIDE SEQUENCE [LARGE SCALE GENOMIC DNA]</scope>
    <source>
        <strain evidence="2">WRAIR2</strain>
    </source>
</reference>
<keyword evidence="2" id="KW-1185">Reference proteome</keyword>
<name>A0A182NWQ1_9DIPT</name>
<evidence type="ECO:0000313" key="1">
    <source>
        <dbReference type="EnsemblMetazoa" id="ADIR014315-PA"/>
    </source>
</evidence>
<proteinExistence type="predicted"/>
<protein>
    <submittedName>
        <fullName evidence="1">Uncharacterized protein</fullName>
    </submittedName>
</protein>
<sequence>MLAKLPAQLFRIEISAVRLRQKRRFEFPLHLQHRIVTNDALLQLGTGERQQQIENRNGKLRELRTVNLPEPYRVRAVDGVHEDLHVRHAPQPVVLHDGVGEVEHHAESPDLQLLPLEQRLDQQRHQPALRQRPKLVHIQQPHPEQYHHAPVRILAELREHPILQQLTHRRLIAVQVLEPRRERFTHRQVPLQCLTGRRHGILAEAQKAQQKRCVRATLADVRVLRDPLAHLR</sequence>
<reference evidence="1" key="2">
    <citation type="submission" date="2020-05" db="UniProtKB">
        <authorList>
            <consortium name="EnsemblMetazoa"/>
        </authorList>
    </citation>
    <scope>IDENTIFICATION</scope>
    <source>
        <strain evidence="1">WRAIR2</strain>
    </source>
</reference>
<accession>A0A182NWQ1</accession>
<organism evidence="1 2">
    <name type="scientific">Anopheles dirus</name>
    <dbReference type="NCBI Taxonomy" id="7168"/>
    <lineage>
        <taxon>Eukaryota</taxon>
        <taxon>Metazoa</taxon>
        <taxon>Ecdysozoa</taxon>
        <taxon>Arthropoda</taxon>
        <taxon>Hexapoda</taxon>
        <taxon>Insecta</taxon>
        <taxon>Pterygota</taxon>
        <taxon>Neoptera</taxon>
        <taxon>Endopterygota</taxon>
        <taxon>Diptera</taxon>
        <taxon>Nematocera</taxon>
        <taxon>Culicoidea</taxon>
        <taxon>Culicidae</taxon>
        <taxon>Anophelinae</taxon>
        <taxon>Anopheles</taxon>
    </lineage>
</organism>
<dbReference type="AlphaFoldDB" id="A0A182NWQ1"/>
<dbReference type="VEuPathDB" id="VectorBase:ADIR014315"/>
<dbReference type="Proteomes" id="UP000075884">
    <property type="component" value="Unassembled WGS sequence"/>
</dbReference>
<dbReference type="EnsemblMetazoa" id="ADIR014315-RA">
    <property type="protein sequence ID" value="ADIR014315-PA"/>
    <property type="gene ID" value="ADIR014315"/>
</dbReference>
<evidence type="ECO:0000313" key="2">
    <source>
        <dbReference type="Proteomes" id="UP000075884"/>
    </source>
</evidence>